<dbReference type="OrthoDB" id="9807911at2"/>
<keyword evidence="2" id="KW-0489">Methyltransferase</keyword>
<proteinExistence type="predicted"/>
<accession>A0A3S8U6D9</accession>
<name>A0A3S8U6D9_9RHOB</name>
<reference evidence="2 3" key="1">
    <citation type="submission" date="2018-12" db="EMBL/GenBank/DDBJ databases">
        <title>Complete genome sequencing of Tabrizicola sp. K13M18.</title>
        <authorList>
            <person name="Bae J.-W."/>
        </authorList>
    </citation>
    <scope>NUCLEOTIDE SEQUENCE [LARGE SCALE GENOMIC DNA]</scope>
    <source>
        <strain evidence="2 3">K13M18</strain>
    </source>
</reference>
<dbReference type="GO" id="GO:0032259">
    <property type="term" value="P:methylation"/>
    <property type="evidence" value="ECO:0007669"/>
    <property type="project" value="UniProtKB-KW"/>
</dbReference>
<dbReference type="Gene3D" id="3.40.50.150">
    <property type="entry name" value="Vaccinia Virus protein VP39"/>
    <property type="match status" value="1"/>
</dbReference>
<evidence type="ECO:0000313" key="2">
    <source>
        <dbReference type="EMBL" id="AZL59171.1"/>
    </source>
</evidence>
<organism evidence="2 3">
    <name type="scientific">Tabrizicola piscis</name>
    <dbReference type="NCBI Taxonomy" id="2494374"/>
    <lineage>
        <taxon>Bacteria</taxon>
        <taxon>Pseudomonadati</taxon>
        <taxon>Pseudomonadota</taxon>
        <taxon>Alphaproteobacteria</taxon>
        <taxon>Rhodobacterales</taxon>
        <taxon>Paracoccaceae</taxon>
        <taxon>Tabrizicola</taxon>
    </lineage>
</organism>
<dbReference type="GO" id="GO:0008168">
    <property type="term" value="F:methyltransferase activity"/>
    <property type="evidence" value="ECO:0007669"/>
    <property type="project" value="UniProtKB-KW"/>
</dbReference>
<dbReference type="EMBL" id="CP034328">
    <property type="protein sequence ID" value="AZL59171.1"/>
    <property type="molecule type" value="Genomic_DNA"/>
</dbReference>
<sequence>MDQGLKGALGLTGPEACLAYYRDWADTYDQGFAEGMQYRLPAHVAAAFLGAGGQGPVLDVGAGTGLLAERLREMGFQGDIDAVDFSAEMLGRAAEKRLYSGLFRADITRPLTLPRRYGGIVSSGTFTAGHVGPEALPHLLDVAEPGALVALSINRRVWTAAGFERVLAQLADEGRIADLRLPEVEVYGAAAADLDADHAGDRALVALFAAA</sequence>
<dbReference type="SUPFAM" id="SSF53335">
    <property type="entry name" value="S-adenosyl-L-methionine-dependent methyltransferases"/>
    <property type="match status" value="1"/>
</dbReference>
<dbReference type="Proteomes" id="UP000282002">
    <property type="component" value="Chromosome"/>
</dbReference>
<dbReference type="AlphaFoldDB" id="A0A3S8U6D9"/>
<evidence type="ECO:0000313" key="3">
    <source>
        <dbReference type="Proteomes" id="UP000282002"/>
    </source>
</evidence>
<dbReference type="Pfam" id="PF13649">
    <property type="entry name" value="Methyltransf_25"/>
    <property type="match status" value="1"/>
</dbReference>
<feature type="domain" description="Methyltransferase" evidence="1">
    <location>
        <begin position="57"/>
        <end position="140"/>
    </location>
</feature>
<protein>
    <submittedName>
        <fullName evidence="2">Methyltransferase domain-containing protein</fullName>
    </submittedName>
</protein>
<gene>
    <name evidence="2" type="ORF">EI545_10150</name>
</gene>
<dbReference type="CDD" id="cd02440">
    <property type="entry name" value="AdoMet_MTases"/>
    <property type="match status" value="1"/>
</dbReference>
<dbReference type="InterPro" id="IPR041698">
    <property type="entry name" value="Methyltransf_25"/>
</dbReference>
<dbReference type="RefSeq" id="WP_125325366.1">
    <property type="nucleotide sequence ID" value="NZ_CP034328.1"/>
</dbReference>
<dbReference type="KEGG" id="taw:EI545_10150"/>
<evidence type="ECO:0000259" key="1">
    <source>
        <dbReference type="Pfam" id="PF13649"/>
    </source>
</evidence>
<dbReference type="InterPro" id="IPR029063">
    <property type="entry name" value="SAM-dependent_MTases_sf"/>
</dbReference>
<keyword evidence="3" id="KW-1185">Reference proteome</keyword>
<keyword evidence="2" id="KW-0808">Transferase</keyword>